<dbReference type="eggNOG" id="KOG0584">
    <property type="taxonomic scope" value="Eukaryota"/>
</dbReference>
<evidence type="ECO:0000256" key="1">
    <source>
        <dbReference type="SAM" id="MobiDB-lite"/>
    </source>
</evidence>
<dbReference type="Proteomes" id="UP000002320">
    <property type="component" value="Unassembled WGS sequence"/>
</dbReference>
<dbReference type="VEuPathDB" id="VectorBase:CQUJHB017342"/>
<reference evidence="3" key="1">
    <citation type="submission" date="2007-03" db="EMBL/GenBank/DDBJ databases">
        <title>Annotation of Culex pipiens quinquefasciatus.</title>
        <authorList>
            <consortium name="The Broad Institute Genome Sequencing Platform"/>
            <person name="Atkinson P.W."/>
            <person name="Hemingway J."/>
            <person name="Christensen B.M."/>
            <person name="Higgs S."/>
            <person name="Kodira C."/>
            <person name="Hannick L."/>
            <person name="Megy K."/>
            <person name="O'Leary S."/>
            <person name="Pearson M."/>
            <person name="Haas B.J."/>
            <person name="Mauceli E."/>
            <person name="Wortman J.R."/>
            <person name="Lee N.H."/>
            <person name="Guigo R."/>
            <person name="Stanke M."/>
            <person name="Alvarado L."/>
            <person name="Amedeo P."/>
            <person name="Antoine C.H."/>
            <person name="Arensburger P."/>
            <person name="Bidwell S.L."/>
            <person name="Crawford M."/>
            <person name="Camaro F."/>
            <person name="Devon K."/>
            <person name="Engels R."/>
            <person name="Hammond M."/>
            <person name="Howarth C."/>
            <person name="Koehrsen M."/>
            <person name="Lawson D."/>
            <person name="Montgomery P."/>
            <person name="Nene V."/>
            <person name="Nusbaum C."/>
            <person name="Puiu D."/>
            <person name="Romero-Severson J."/>
            <person name="Severson D.W."/>
            <person name="Shumway M."/>
            <person name="Sisk P."/>
            <person name="Stolte C."/>
            <person name="Zeng Q."/>
            <person name="Eisenstadt E."/>
            <person name="Fraser-Liggett C."/>
            <person name="Strausberg R."/>
            <person name="Galagan J."/>
            <person name="Birren B."/>
            <person name="Collins F.H."/>
        </authorList>
    </citation>
    <scope>NUCLEOTIDE SEQUENCE [LARGE SCALE GENOMIC DNA]</scope>
    <source>
        <strain evidence="3">JHB</strain>
    </source>
</reference>
<dbReference type="Pfam" id="PF24889">
    <property type="entry name" value="CCTL2_WNK"/>
    <property type="match status" value="1"/>
</dbReference>
<dbReference type="OrthoDB" id="4062651at2759"/>
<organism>
    <name type="scientific">Culex quinquefasciatus</name>
    <name type="common">Southern house mosquito</name>
    <name type="synonym">Culex pungens</name>
    <dbReference type="NCBI Taxonomy" id="7176"/>
    <lineage>
        <taxon>Eukaryota</taxon>
        <taxon>Metazoa</taxon>
        <taxon>Ecdysozoa</taxon>
        <taxon>Arthropoda</taxon>
        <taxon>Hexapoda</taxon>
        <taxon>Insecta</taxon>
        <taxon>Pterygota</taxon>
        <taxon>Neoptera</taxon>
        <taxon>Endopterygota</taxon>
        <taxon>Diptera</taxon>
        <taxon>Nematocera</taxon>
        <taxon>Culicoidea</taxon>
        <taxon>Culicidae</taxon>
        <taxon>Culicinae</taxon>
        <taxon>Culicini</taxon>
        <taxon>Culex</taxon>
        <taxon>Culex</taxon>
    </lineage>
</organism>
<proteinExistence type="predicted"/>
<gene>
    <name evidence="4" type="primary">6045918</name>
    <name evidence="3" type="ORF">CpipJ_CPIJ013064</name>
</gene>
<dbReference type="Gene3D" id="3.10.20.90">
    <property type="entry name" value="Phosphatidylinositol 3-kinase Catalytic Subunit, Chain A, domain 1"/>
    <property type="match status" value="1"/>
</dbReference>
<evidence type="ECO:0000313" key="3">
    <source>
        <dbReference type="EMBL" id="EDS38176.1"/>
    </source>
</evidence>
<keyword evidence="5" id="KW-1185">Reference proteome</keyword>
<feature type="compositionally biased region" description="Low complexity" evidence="1">
    <location>
        <begin position="29"/>
        <end position="43"/>
    </location>
</feature>
<evidence type="ECO:0000313" key="5">
    <source>
        <dbReference type="Proteomes" id="UP000002320"/>
    </source>
</evidence>
<accession>B0X0L5</accession>
<feature type="compositionally biased region" description="Low complexity" evidence="1">
    <location>
        <begin position="51"/>
        <end position="66"/>
    </location>
</feature>
<evidence type="ECO:0000313" key="4">
    <source>
        <dbReference type="EnsemblMetazoa" id="CPIJ013064-PA"/>
    </source>
</evidence>
<dbReference type="InterPro" id="IPR056865">
    <property type="entry name" value="CCTL2_WNK"/>
</dbReference>
<evidence type="ECO:0000259" key="2">
    <source>
        <dbReference type="Pfam" id="PF24889"/>
    </source>
</evidence>
<dbReference type="EMBL" id="DS232241">
    <property type="protein sequence ID" value="EDS38176.1"/>
    <property type="molecule type" value="Genomic_DNA"/>
</dbReference>
<dbReference type="EnsemblMetazoa" id="CPIJ013064-RA">
    <property type="protein sequence ID" value="CPIJ013064-PA"/>
    <property type="gene ID" value="CPIJ013064"/>
</dbReference>
<name>B0X0L5_CULQU</name>
<dbReference type="STRING" id="7176.B0X0L5"/>
<sequence length="178" mass="19558">MPFLPAPEVPIQPQPPVPASPAPAPTPQPIQQLQQEAAAAQQPPASPGIPPSSSQAAAQQGQAAIPKRLTSEASKKRRNYRSTERNPKLQVLGIENNIVECEMENRPKTITFKFDANNVNPVEVAQDLVSKDLLTEAQSLVFIEMVRDILRQLKENPNQLPVASQCCRRNTEKVSRTL</sequence>
<reference evidence="4" key="2">
    <citation type="submission" date="2020-05" db="UniProtKB">
        <authorList>
            <consortium name="EnsemblMetazoa"/>
        </authorList>
    </citation>
    <scope>IDENTIFICATION</scope>
    <source>
        <strain evidence="4">JHB</strain>
    </source>
</reference>
<feature type="compositionally biased region" description="Pro residues" evidence="1">
    <location>
        <begin position="1"/>
        <end position="28"/>
    </location>
</feature>
<dbReference type="HOGENOM" id="CLU_1512094_0_0_1"/>
<dbReference type="KEGG" id="cqu:CpipJ_CPIJ013064"/>
<dbReference type="AlphaFoldDB" id="B0X0L5"/>
<dbReference type="VEuPathDB" id="VectorBase:CPIJ013064"/>
<dbReference type="InParanoid" id="B0X0L5"/>
<protein>
    <recommendedName>
        <fullName evidence="2">Serine/threonine-protein kinase WNK CCTL2 domain-containing protein</fullName>
    </recommendedName>
</protein>
<feature type="region of interest" description="Disordered" evidence="1">
    <location>
        <begin position="1"/>
        <end position="87"/>
    </location>
</feature>
<feature type="domain" description="Serine/threonine-protein kinase WNK CCTL2" evidence="2">
    <location>
        <begin position="86"/>
        <end position="159"/>
    </location>
</feature>